<dbReference type="Proteomes" id="UP000215335">
    <property type="component" value="Unassembled WGS sequence"/>
</dbReference>
<reference evidence="2 3" key="1">
    <citation type="journal article" date="2017" name="Curr. Biol.">
        <title>The Evolution of Venom by Co-option of Single-Copy Genes.</title>
        <authorList>
            <person name="Martinson E.O."/>
            <person name="Mrinalini"/>
            <person name="Kelkar Y.D."/>
            <person name="Chang C.H."/>
            <person name="Werren J.H."/>
        </authorList>
    </citation>
    <scope>NUCLEOTIDE SEQUENCE [LARGE SCALE GENOMIC DNA]</scope>
    <source>
        <strain evidence="2 3">Alberta</strain>
        <tissue evidence="2">Whole body</tissue>
    </source>
</reference>
<feature type="chain" id="PRO_5012218135" evidence="1">
    <location>
        <begin position="17"/>
        <end position="85"/>
    </location>
</feature>
<evidence type="ECO:0000256" key="1">
    <source>
        <dbReference type="SAM" id="SignalP"/>
    </source>
</evidence>
<sequence length="85" mass="9625">MKYHLLLSFLVVLAVAQIYNIVIFQLTAVSSADGDCKGFHDDAICREQCNAVLARCEPNPWYRGFMCNCDPVDMSKLEDSRFFIG</sequence>
<feature type="signal peptide" evidence="1">
    <location>
        <begin position="1"/>
        <end position="16"/>
    </location>
</feature>
<protein>
    <submittedName>
        <fullName evidence="2">Uncharacterized protein</fullName>
    </submittedName>
</protein>
<gene>
    <name evidence="2" type="ORF">TSAR_001039</name>
</gene>
<comment type="caution">
    <text evidence="2">The sequence shown here is derived from an EMBL/GenBank/DDBJ whole genome shotgun (WGS) entry which is preliminary data.</text>
</comment>
<proteinExistence type="predicted"/>
<organism evidence="2 3">
    <name type="scientific">Trichomalopsis sarcophagae</name>
    <dbReference type="NCBI Taxonomy" id="543379"/>
    <lineage>
        <taxon>Eukaryota</taxon>
        <taxon>Metazoa</taxon>
        <taxon>Ecdysozoa</taxon>
        <taxon>Arthropoda</taxon>
        <taxon>Hexapoda</taxon>
        <taxon>Insecta</taxon>
        <taxon>Pterygota</taxon>
        <taxon>Neoptera</taxon>
        <taxon>Endopterygota</taxon>
        <taxon>Hymenoptera</taxon>
        <taxon>Apocrita</taxon>
        <taxon>Proctotrupomorpha</taxon>
        <taxon>Chalcidoidea</taxon>
        <taxon>Pteromalidae</taxon>
        <taxon>Pteromalinae</taxon>
        <taxon>Trichomalopsis</taxon>
    </lineage>
</organism>
<accession>A0A232FMC3</accession>
<evidence type="ECO:0000313" key="2">
    <source>
        <dbReference type="EMBL" id="OXU31507.1"/>
    </source>
</evidence>
<dbReference type="AlphaFoldDB" id="A0A232FMC3"/>
<keyword evidence="1" id="KW-0732">Signal</keyword>
<evidence type="ECO:0000313" key="3">
    <source>
        <dbReference type="Proteomes" id="UP000215335"/>
    </source>
</evidence>
<keyword evidence="3" id="KW-1185">Reference proteome</keyword>
<name>A0A232FMC3_9HYME</name>
<dbReference type="EMBL" id="NNAY01000053">
    <property type="protein sequence ID" value="OXU31507.1"/>
    <property type="molecule type" value="Genomic_DNA"/>
</dbReference>